<sequence>MIAINSIGLFRNIEHYASRHFDEGMGFPFDVIWSQKGEGKYLVGVKVNDTRISYVAIGNGPQISSTSNEDYDLTHEETLQMNDIYETAVVKDNYVLYVLDNFNQVSGMITAFDKEGILIADKFPSENPRLLK</sequence>
<dbReference type="AlphaFoldDB" id="A0A1E5G0Z5"/>
<evidence type="ECO:0000313" key="1">
    <source>
        <dbReference type="EMBL" id="OEF96118.1"/>
    </source>
</evidence>
<gene>
    <name evidence="1" type="ORF">BHF68_10325</name>
</gene>
<name>A0A1E5G0Z5_9FIRM</name>
<evidence type="ECO:0000313" key="2">
    <source>
        <dbReference type="Proteomes" id="UP000094296"/>
    </source>
</evidence>
<reference evidence="1 2" key="1">
    <citation type="submission" date="2016-09" db="EMBL/GenBank/DDBJ databases">
        <title>Draft genome sequence for the type strain of Desulfuribacillus alkaliarsenatis AHT28, an obligately anaerobic, sulfidogenic bacterium isolated from Russian soda lake sediments.</title>
        <authorList>
            <person name="Abin C.A."/>
            <person name="Hollibaugh J.T."/>
        </authorList>
    </citation>
    <scope>NUCLEOTIDE SEQUENCE [LARGE SCALE GENOMIC DNA]</scope>
    <source>
        <strain evidence="1 2">AHT28</strain>
    </source>
</reference>
<protein>
    <submittedName>
        <fullName evidence="1">Uncharacterized protein</fullName>
    </submittedName>
</protein>
<dbReference type="STRING" id="766136.BHF68_10325"/>
<dbReference type="EMBL" id="MIJE01000033">
    <property type="protein sequence ID" value="OEF96118.1"/>
    <property type="molecule type" value="Genomic_DNA"/>
</dbReference>
<proteinExistence type="predicted"/>
<dbReference type="Proteomes" id="UP000094296">
    <property type="component" value="Unassembled WGS sequence"/>
</dbReference>
<comment type="caution">
    <text evidence="1">The sequence shown here is derived from an EMBL/GenBank/DDBJ whole genome shotgun (WGS) entry which is preliminary data.</text>
</comment>
<organism evidence="1 2">
    <name type="scientific">Desulfuribacillus alkaliarsenatis</name>
    <dbReference type="NCBI Taxonomy" id="766136"/>
    <lineage>
        <taxon>Bacteria</taxon>
        <taxon>Bacillati</taxon>
        <taxon>Bacillota</taxon>
        <taxon>Desulfuribacillia</taxon>
        <taxon>Desulfuribacillales</taxon>
        <taxon>Desulfuribacillaceae</taxon>
        <taxon>Desulfuribacillus</taxon>
    </lineage>
</organism>
<keyword evidence="2" id="KW-1185">Reference proteome</keyword>
<accession>A0A1E5G0Z5</accession>